<dbReference type="PANTHER" id="PTHR45947:SF3">
    <property type="entry name" value="SULFOQUINOVOSYL TRANSFERASE SQD2"/>
    <property type="match status" value="1"/>
</dbReference>
<accession>A0A8J2SCF4</accession>
<dbReference type="SUPFAM" id="SSF53756">
    <property type="entry name" value="UDP-Glycosyltransferase/glycogen phosphorylase"/>
    <property type="match status" value="1"/>
</dbReference>
<feature type="signal peptide" evidence="2">
    <location>
        <begin position="1"/>
        <end position="19"/>
    </location>
</feature>
<dbReference type="InterPro" id="IPR001296">
    <property type="entry name" value="Glyco_trans_1"/>
</dbReference>
<dbReference type="Gene3D" id="3.40.50.2000">
    <property type="entry name" value="Glycogen Phosphorylase B"/>
    <property type="match status" value="2"/>
</dbReference>
<evidence type="ECO:0000313" key="6">
    <source>
        <dbReference type="Proteomes" id="UP000789595"/>
    </source>
</evidence>
<gene>
    <name evidence="5" type="ORF">PECAL_1P24090</name>
</gene>
<sequence>MRRLSDAPRLLLLLALARAFHRPLRSRNWLRPGAQADSIDKKPRRNVAKAAQRAASTIRGGVGDVAKGVANRLPGRRKGPLRIALLVEPTPFTHVSGYANRFKEQLKYLKEFGDEVAVATPDDKPEAPDEFMGYPITTLEGFRFPLYAHLCLTGDFKGEARRMVEKFKPDVIHASSPGFFALAATGIAKALDVPLVLSYHTHLPVYAERYASWLPFSRSSAWLAIKAAHAFADVTLVTSPQIMDEFKQHHIRNVKVWQKGIDVDIFNPEFRDSATRNVLAPKNPSKTILLYVGRISVEKRLEDVAEVLRARPETVFSIVGGGPHEAELRKFFAEFGDRVHFVGVLRGEALSKAYASADMFVMPSDSETLGFVVIEAMASGLPIVAADAGGIPSIVDHESNGILVKPGDTKAFAAACGRVLDDASMRERLTTRGRSDAEGWSWRAATKNLREEHYYSAIRRHAALKRERDNGGAGILSYIWPRRMRLWTGQLRRYFSFVFLKFYALAAWVPLRGMSAG</sequence>
<keyword evidence="2" id="KW-0732">Signal</keyword>
<keyword evidence="1" id="KW-0328">Glycosyltransferase</keyword>
<dbReference type="Proteomes" id="UP000789595">
    <property type="component" value="Unassembled WGS sequence"/>
</dbReference>
<dbReference type="GO" id="GO:0016757">
    <property type="term" value="F:glycosyltransferase activity"/>
    <property type="evidence" value="ECO:0007669"/>
    <property type="project" value="UniProtKB-KW"/>
</dbReference>
<dbReference type="Pfam" id="PF00534">
    <property type="entry name" value="Glycos_transf_1"/>
    <property type="match status" value="1"/>
</dbReference>
<evidence type="ECO:0008006" key="7">
    <source>
        <dbReference type="Google" id="ProtNLM"/>
    </source>
</evidence>
<dbReference type="InterPro" id="IPR028098">
    <property type="entry name" value="Glyco_trans_4-like_N"/>
</dbReference>
<evidence type="ECO:0000313" key="5">
    <source>
        <dbReference type="EMBL" id="CAH0365944.1"/>
    </source>
</evidence>
<proteinExistence type="predicted"/>
<evidence type="ECO:0000259" key="4">
    <source>
        <dbReference type="Pfam" id="PF13439"/>
    </source>
</evidence>
<organism evidence="5 6">
    <name type="scientific">Pelagomonas calceolata</name>
    <dbReference type="NCBI Taxonomy" id="35677"/>
    <lineage>
        <taxon>Eukaryota</taxon>
        <taxon>Sar</taxon>
        <taxon>Stramenopiles</taxon>
        <taxon>Ochrophyta</taxon>
        <taxon>Pelagophyceae</taxon>
        <taxon>Pelagomonadales</taxon>
        <taxon>Pelagomonadaceae</taxon>
        <taxon>Pelagomonas</taxon>
    </lineage>
</organism>
<dbReference type="AlphaFoldDB" id="A0A8J2SCF4"/>
<protein>
    <recommendedName>
        <fullName evidence="7">Glycosyltransferase subfamily 4-like N-terminal domain-containing protein</fullName>
    </recommendedName>
</protein>
<name>A0A8J2SCF4_9STRA</name>
<feature type="domain" description="Glycosyl transferase family 1" evidence="3">
    <location>
        <begin position="282"/>
        <end position="435"/>
    </location>
</feature>
<feature type="chain" id="PRO_5035253553" description="Glycosyltransferase subfamily 4-like N-terminal domain-containing protein" evidence="2">
    <location>
        <begin position="20"/>
        <end position="517"/>
    </location>
</feature>
<keyword evidence="1" id="KW-0808">Transferase</keyword>
<dbReference type="OrthoDB" id="443318at2759"/>
<dbReference type="CDD" id="cd03814">
    <property type="entry name" value="GT4-like"/>
    <property type="match status" value="1"/>
</dbReference>
<keyword evidence="6" id="KW-1185">Reference proteome</keyword>
<evidence type="ECO:0000259" key="3">
    <source>
        <dbReference type="Pfam" id="PF00534"/>
    </source>
</evidence>
<feature type="domain" description="Glycosyltransferase subfamily 4-like N-terminal" evidence="4">
    <location>
        <begin position="96"/>
        <end position="264"/>
    </location>
</feature>
<evidence type="ECO:0000256" key="2">
    <source>
        <dbReference type="SAM" id="SignalP"/>
    </source>
</evidence>
<evidence type="ECO:0000256" key="1">
    <source>
        <dbReference type="ARBA" id="ARBA00022676"/>
    </source>
</evidence>
<dbReference type="EMBL" id="CAKKNE010000001">
    <property type="protein sequence ID" value="CAH0365944.1"/>
    <property type="molecule type" value="Genomic_DNA"/>
</dbReference>
<dbReference type="InterPro" id="IPR050194">
    <property type="entry name" value="Glycosyltransferase_grp1"/>
</dbReference>
<dbReference type="PANTHER" id="PTHR45947">
    <property type="entry name" value="SULFOQUINOVOSYL TRANSFERASE SQD2"/>
    <property type="match status" value="1"/>
</dbReference>
<reference evidence="5" key="1">
    <citation type="submission" date="2021-11" db="EMBL/GenBank/DDBJ databases">
        <authorList>
            <consortium name="Genoscope - CEA"/>
            <person name="William W."/>
        </authorList>
    </citation>
    <scope>NUCLEOTIDE SEQUENCE</scope>
</reference>
<dbReference type="Pfam" id="PF13439">
    <property type="entry name" value="Glyco_transf_4"/>
    <property type="match status" value="1"/>
</dbReference>
<comment type="caution">
    <text evidence="5">The sequence shown here is derived from an EMBL/GenBank/DDBJ whole genome shotgun (WGS) entry which is preliminary data.</text>
</comment>